<evidence type="ECO:0000313" key="1">
    <source>
        <dbReference type="EMBL" id="JAH12457.1"/>
    </source>
</evidence>
<dbReference type="AlphaFoldDB" id="A0A0E9Q7F1"/>
<name>A0A0E9Q7F1_ANGAN</name>
<sequence>MEHSGIPLPSNTRDLIGFLVEEWCGVFLLQNS</sequence>
<reference evidence="1" key="1">
    <citation type="submission" date="2014-11" db="EMBL/GenBank/DDBJ databases">
        <authorList>
            <person name="Amaro Gonzalez C."/>
        </authorList>
    </citation>
    <scope>NUCLEOTIDE SEQUENCE</scope>
</reference>
<organism evidence="1">
    <name type="scientific">Anguilla anguilla</name>
    <name type="common">European freshwater eel</name>
    <name type="synonym">Muraena anguilla</name>
    <dbReference type="NCBI Taxonomy" id="7936"/>
    <lineage>
        <taxon>Eukaryota</taxon>
        <taxon>Metazoa</taxon>
        <taxon>Chordata</taxon>
        <taxon>Craniata</taxon>
        <taxon>Vertebrata</taxon>
        <taxon>Euteleostomi</taxon>
        <taxon>Actinopterygii</taxon>
        <taxon>Neopterygii</taxon>
        <taxon>Teleostei</taxon>
        <taxon>Anguilliformes</taxon>
        <taxon>Anguillidae</taxon>
        <taxon>Anguilla</taxon>
    </lineage>
</organism>
<reference evidence="1" key="2">
    <citation type="journal article" date="2015" name="Fish Shellfish Immunol.">
        <title>Early steps in the European eel (Anguilla anguilla)-Vibrio vulnificus interaction in the gills: Role of the RtxA13 toxin.</title>
        <authorList>
            <person name="Callol A."/>
            <person name="Pajuelo D."/>
            <person name="Ebbesson L."/>
            <person name="Teles M."/>
            <person name="MacKenzie S."/>
            <person name="Amaro C."/>
        </authorList>
    </citation>
    <scope>NUCLEOTIDE SEQUENCE</scope>
</reference>
<dbReference type="EMBL" id="GBXM01096120">
    <property type="protein sequence ID" value="JAH12457.1"/>
    <property type="molecule type" value="Transcribed_RNA"/>
</dbReference>
<proteinExistence type="predicted"/>
<accession>A0A0E9Q7F1</accession>
<protein>
    <submittedName>
        <fullName evidence="1">Uncharacterized protein</fullName>
    </submittedName>
</protein>